<dbReference type="CDD" id="cd06532">
    <property type="entry name" value="Glyco_transf_25"/>
    <property type="match status" value="1"/>
</dbReference>
<dbReference type="PANTHER" id="PTHR10730">
    <property type="entry name" value="PROCOLLAGEN-LYSINE,2-OXOGLUTARATE 5-DIOXYGENASE/GLYCOSYLTRANSFERASE 25 FAMILY MEMBER"/>
    <property type="match status" value="1"/>
</dbReference>
<evidence type="ECO:0008006" key="7">
    <source>
        <dbReference type="Google" id="ProtNLM"/>
    </source>
</evidence>
<evidence type="ECO:0000256" key="2">
    <source>
        <dbReference type="ARBA" id="ARBA00022676"/>
    </source>
</evidence>
<evidence type="ECO:0000256" key="4">
    <source>
        <dbReference type="SAM" id="SignalP"/>
    </source>
</evidence>
<dbReference type="OrthoDB" id="47375at2759"/>
<organism evidence="5 6">
    <name type="scientific">Monilinia vaccinii-corymbosi</name>
    <dbReference type="NCBI Taxonomy" id="61207"/>
    <lineage>
        <taxon>Eukaryota</taxon>
        <taxon>Fungi</taxon>
        <taxon>Dikarya</taxon>
        <taxon>Ascomycota</taxon>
        <taxon>Pezizomycotina</taxon>
        <taxon>Leotiomycetes</taxon>
        <taxon>Helotiales</taxon>
        <taxon>Sclerotiniaceae</taxon>
        <taxon>Monilinia</taxon>
    </lineage>
</organism>
<dbReference type="EMBL" id="CP063410">
    <property type="protein sequence ID" value="QSZ35916.1"/>
    <property type="molecule type" value="Genomic_DNA"/>
</dbReference>
<reference evidence="5" key="1">
    <citation type="submission" date="2020-10" db="EMBL/GenBank/DDBJ databases">
        <title>Genome Sequence of Monilinia vaccinii-corymbosi Sheds Light on Mummy Berry Disease Infection of Blueberry and Mating Type.</title>
        <authorList>
            <person name="Yow A.G."/>
            <person name="Zhang Y."/>
            <person name="Bansal K."/>
            <person name="Eacker S.M."/>
            <person name="Sullivan S."/>
            <person name="Liachko I."/>
            <person name="Cubeta M.A."/>
            <person name="Rollins J.A."/>
            <person name="Ashrafi H."/>
        </authorList>
    </citation>
    <scope>NUCLEOTIDE SEQUENCE</scope>
    <source>
        <strain evidence="5">RL-1</strain>
    </source>
</reference>
<evidence type="ECO:0000256" key="1">
    <source>
        <dbReference type="ARBA" id="ARBA00006721"/>
    </source>
</evidence>
<sequence length="386" mass="42490">MITSNSRPYILGACVALTFIVLLSLQTREESSSASSRWLDYSDKTPISHEYRNYVSATSDGRIKPADTTSEIGRASNATLGFEKIFVVGLPERSDRRDAMVLSASLTGFQVEFMDGVRGDQVSDKARPPGLTLKDGAMGSWRGHMNVIRRHANPAIPACRIVENHLASAFIMEDDVDWDIRLLTQLPEYARGIRTLSHVPLDQRQHSPYGDDWDILWPGHCGDAPPASPPHHDQEAKKTKHDAALYIIDNDETVAPKSARAWLKALAAYPENTRVIHRTGAPTCTFGYAVSYRGAQKILMALAVQGGAKRNLALGGALASLCHDGHLDARCYSVEPPLFQPHRPAGAMDAEDGDAKGSGRTDVIVWSARLNLEQMIMGRVDYFVKW</sequence>
<evidence type="ECO:0000256" key="3">
    <source>
        <dbReference type="ARBA" id="ARBA00022679"/>
    </source>
</evidence>
<keyword evidence="2" id="KW-0328">Glycosyltransferase</keyword>
<dbReference type="Proteomes" id="UP000672032">
    <property type="component" value="Chromosome 6"/>
</dbReference>
<dbReference type="InterPro" id="IPR002654">
    <property type="entry name" value="Glyco_trans_25"/>
</dbReference>
<gene>
    <name evidence="5" type="ORF">DSL72_007038</name>
</gene>
<keyword evidence="3" id="KW-0808">Transferase</keyword>
<keyword evidence="6" id="KW-1185">Reference proteome</keyword>
<dbReference type="AlphaFoldDB" id="A0A8A3PM29"/>
<dbReference type="GO" id="GO:0016740">
    <property type="term" value="F:transferase activity"/>
    <property type="evidence" value="ECO:0007669"/>
    <property type="project" value="UniProtKB-KW"/>
</dbReference>
<keyword evidence="4" id="KW-0732">Signal</keyword>
<feature type="chain" id="PRO_5032864041" description="Glycosyltransferase family 25 protein" evidence="4">
    <location>
        <begin position="27"/>
        <end position="386"/>
    </location>
</feature>
<comment type="similarity">
    <text evidence="1">Belongs to the glycosyltransferase 25 family.</text>
</comment>
<feature type="signal peptide" evidence="4">
    <location>
        <begin position="1"/>
        <end position="26"/>
    </location>
</feature>
<name>A0A8A3PM29_9HELO</name>
<accession>A0A8A3PM29</accession>
<evidence type="ECO:0000313" key="5">
    <source>
        <dbReference type="EMBL" id="QSZ35916.1"/>
    </source>
</evidence>
<proteinExistence type="inferred from homology"/>
<dbReference type="PANTHER" id="PTHR10730:SF53">
    <property type="entry name" value="GLYCOSYLTRANSFERASE 25 FAMILY MEMBER"/>
    <property type="match status" value="1"/>
</dbReference>
<protein>
    <recommendedName>
        <fullName evidence="7">Glycosyltransferase family 25 protein</fullName>
    </recommendedName>
</protein>
<dbReference type="InterPro" id="IPR050757">
    <property type="entry name" value="Collagen_mod_GT25"/>
</dbReference>
<evidence type="ECO:0000313" key="6">
    <source>
        <dbReference type="Proteomes" id="UP000672032"/>
    </source>
</evidence>